<reference evidence="6" key="1">
    <citation type="submission" date="2019-11" db="EMBL/GenBank/DDBJ databases">
        <title>Microbial mats filling the niche in hypersaline microbial mats.</title>
        <authorList>
            <person name="Wong H.L."/>
            <person name="Macleod F.I."/>
            <person name="White R.A. III"/>
            <person name="Burns B.P."/>
        </authorList>
    </citation>
    <scope>NUCLEOTIDE SEQUENCE</scope>
    <source>
        <strain evidence="6">Bin_327</strain>
    </source>
</reference>
<proteinExistence type="predicted"/>
<evidence type="ECO:0000313" key="7">
    <source>
        <dbReference type="Proteomes" id="UP000630660"/>
    </source>
</evidence>
<keyword evidence="3 5" id="KW-1133">Transmembrane helix</keyword>
<name>A0A9D5QDE0_UNCW3</name>
<feature type="transmembrane region" description="Helical" evidence="5">
    <location>
        <begin position="36"/>
        <end position="54"/>
    </location>
</feature>
<evidence type="ECO:0000256" key="2">
    <source>
        <dbReference type="ARBA" id="ARBA00022692"/>
    </source>
</evidence>
<accession>A0A9D5QDE0</accession>
<dbReference type="Pfam" id="PF02361">
    <property type="entry name" value="CbiQ"/>
    <property type="match status" value="1"/>
</dbReference>
<feature type="transmembrane region" description="Helical" evidence="5">
    <location>
        <begin position="199"/>
        <end position="216"/>
    </location>
</feature>
<feature type="transmembrane region" description="Helical" evidence="5">
    <location>
        <begin position="144"/>
        <end position="163"/>
    </location>
</feature>
<keyword evidence="2 5" id="KW-0812">Transmembrane</keyword>
<evidence type="ECO:0000313" key="6">
    <source>
        <dbReference type="EMBL" id="MBD3364961.1"/>
    </source>
</evidence>
<dbReference type="EMBL" id="WJKJ01000238">
    <property type="protein sequence ID" value="MBD3364961.1"/>
    <property type="molecule type" value="Genomic_DNA"/>
</dbReference>
<evidence type="ECO:0000256" key="4">
    <source>
        <dbReference type="ARBA" id="ARBA00023136"/>
    </source>
</evidence>
<dbReference type="GO" id="GO:0005886">
    <property type="term" value="C:plasma membrane"/>
    <property type="evidence" value="ECO:0007669"/>
    <property type="project" value="UniProtKB-ARBA"/>
</dbReference>
<keyword evidence="4 5" id="KW-0472">Membrane</keyword>
<evidence type="ECO:0000256" key="3">
    <source>
        <dbReference type="ARBA" id="ARBA00022989"/>
    </source>
</evidence>
<comment type="subcellular location">
    <subcellularLocation>
        <location evidence="1">Membrane</location>
        <topology evidence="1">Multi-pass membrane protein</topology>
    </subcellularLocation>
</comment>
<dbReference type="AlphaFoldDB" id="A0A9D5QDE0"/>
<feature type="transmembrane region" description="Helical" evidence="5">
    <location>
        <begin position="99"/>
        <end position="123"/>
    </location>
</feature>
<sequence>MSAVRSPLSRVTPVMLIIVTVILVALVPFLTSWIEFAVAGICCSVLAILGRTGWKFWKRYAKIALPFIIVAFIFNWVSGWVVVWVSAGVFNKGLVSDALLPSAMVGVRFGIGIFFSLLLVCVCTHEELIWGLARLSDRLFRTPVVGEVIALAVLSVPFFAEAFSRIKRLRDIPSAVASVFKESDKIVSHPVKIDARRPGWLLLSVSVAGLIAAIVVK</sequence>
<dbReference type="InterPro" id="IPR003339">
    <property type="entry name" value="ABC/ECF_trnsptr_transmembrane"/>
</dbReference>
<organism evidence="6 7">
    <name type="scientific">candidate division WOR-3 bacterium</name>
    <dbReference type="NCBI Taxonomy" id="2052148"/>
    <lineage>
        <taxon>Bacteria</taxon>
        <taxon>Bacteria division WOR-3</taxon>
    </lineage>
</organism>
<evidence type="ECO:0000256" key="5">
    <source>
        <dbReference type="SAM" id="Phobius"/>
    </source>
</evidence>
<dbReference type="Proteomes" id="UP000630660">
    <property type="component" value="Unassembled WGS sequence"/>
</dbReference>
<feature type="transmembrane region" description="Helical" evidence="5">
    <location>
        <begin position="12"/>
        <end position="30"/>
    </location>
</feature>
<evidence type="ECO:0000256" key="1">
    <source>
        <dbReference type="ARBA" id="ARBA00004141"/>
    </source>
</evidence>
<gene>
    <name evidence="6" type="ORF">GF359_07075</name>
</gene>
<protein>
    <submittedName>
        <fullName evidence="6">Uncharacterized protein</fullName>
    </submittedName>
</protein>
<comment type="caution">
    <text evidence="6">The sequence shown here is derived from an EMBL/GenBank/DDBJ whole genome shotgun (WGS) entry which is preliminary data.</text>
</comment>
<feature type="transmembrane region" description="Helical" evidence="5">
    <location>
        <begin position="63"/>
        <end position="87"/>
    </location>
</feature>